<reference evidence="1 2" key="1">
    <citation type="submission" date="2023-10" db="EMBL/GenBank/DDBJ databases">
        <title>Virgibacillus halophilus 5B73C genome.</title>
        <authorList>
            <person name="Miliotis G."/>
            <person name="Sengupta P."/>
            <person name="Hameed A."/>
            <person name="Chuvochina M."/>
            <person name="Mcdonagh F."/>
            <person name="Simpson A.C."/>
            <person name="Singh N.K."/>
            <person name="Rekha P.D."/>
            <person name="Raman K."/>
            <person name="Hugenholtz P."/>
            <person name="Venkateswaran K."/>
        </authorList>
    </citation>
    <scope>NUCLEOTIDE SEQUENCE [LARGE SCALE GENOMIC DNA]</scope>
    <source>
        <strain evidence="1 2">5B73C</strain>
    </source>
</reference>
<dbReference type="Proteomes" id="UP001281447">
    <property type="component" value="Unassembled WGS sequence"/>
</dbReference>
<accession>A0ABU5C970</accession>
<dbReference type="RefSeq" id="WP_390356356.1">
    <property type="nucleotide sequence ID" value="NZ_JBHUIZ010000012.1"/>
</dbReference>
<comment type="caution">
    <text evidence="1">The sequence shown here is derived from an EMBL/GenBank/DDBJ whole genome shotgun (WGS) entry which is preliminary data.</text>
</comment>
<protein>
    <recommendedName>
        <fullName evidence="3">Fur-regulated basic protein A</fullName>
    </recommendedName>
</protein>
<dbReference type="EMBL" id="JAWDIP010000003">
    <property type="protein sequence ID" value="MDY0395396.1"/>
    <property type="molecule type" value="Genomic_DNA"/>
</dbReference>
<evidence type="ECO:0008006" key="3">
    <source>
        <dbReference type="Google" id="ProtNLM"/>
    </source>
</evidence>
<keyword evidence="2" id="KW-1185">Reference proteome</keyword>
<proteinExistence type="predicted"/>
<gene>
    <name evidence="1" type="ORF">RWE15_14340</name>
</gene>
<organism evidence="1 2">
    <name type="scientific">Tigheibacillus halophilus</name>
    <dbReference type="NCBI Taxonomy" id="361280"/>
    <lineage>
        <taxon>Bacteria</taxon>
        <taxon>Bacillati</taxon>
        <taxon>Bacillota</taxon>
        <taxon>Bacilli</taxon>
        <taxon>Bacillales</taxon>
        <taxon>Bacillaceae</taxon>
        <taxon>Tigheibacillus</taxon>
    </lineage>
</organism>
<evidence type="ECO:0000313" key="2">
    <source>
        <dbReference type="Proteomes" id="UP001281447"/>
    </source>
</evidence>
<name>A0ABU5C970_9BACI</name>
<sequence>MKVYESREKREINHIRNQLHELGFKDTAGMTRRELVHKLAVKRAAEVKVESPGQGWF</sequence>
<evidence type="ECO:0000313" key="1">
    <source>
        <dbReference type="EMBL" id="MDY0395396.1"/>
    </source>
</evidence>